<evidence type="ECO:0000256" key="3">
    <source>
        <dbReference type="ARBA" id="ARBA00023172"/>
    </source>
</evidence>
<dbReference type="EMBL" id="VFOQ01000002">
    <property type="protein sequence ID" value="TQL57100.1"/>
    <property type="molecule type" value="Genomic_DNA"/>
</dbReference>
<gene>
    <name evidence="7" type="ORF">FB474_3874</name>
</gene>
<evidence type="ECO:0000313" key="7">
    <source>
        <dbReference type="EMBL" id="TQL57100.1"/>
    </source>
</evidence>
<protein>
    <submittedName>
        <fullName evidence="7">Site-specific recombinase XerD</fullName>
    </submittedName>
</protein>
<dbReference type="OrthoDB" id="148546at2"/>
<keyword evidence="2 4" id="KW-0238">DNA-binding</keyword>
<dbReference type="GO" id="GO:0003677">
    <property type="term" value="F:DNA binding"/>
    <property type="evidence" value="ECO:0007669"/>
    <property type="project" value="UniProtKB-UniRule"/>
</dbReference>
<keyword evidence="8" id="KW-1185">Reference proteome</keyword>
<dbReference type="InterPro" id="IPR010998">
    <property type="entry name" value="Integrase_recombinase_N"/>
</dbReference>
<dbReference type="Pfam" id="PF00589">
    <property type="entry name" value="Phage_integrase"/>
    <property type="match status" value="1"/>
</dbReference>
<dbReference type="InterPro" id="IPR013762">
    <property type="entry name" value="Integrase-like_cat_sf"/>
</dbReference>
<dbReference type="RefSeq" id="WP_141790433.1">
    <property type="nucleotide sequence ID" value="NZ_BAAAKX010000006.1"/>
</dbReference>
<sequence length="379" mass="42182">MSIYKTPNGKAWRAFLKYRGHRDSRTFTRRQDAVRWLTEQKSEIDRGSWLDPSRGQIHSSDLFEKWLATRDVEGSTRRNDRALWHSYVDNRFGRVPVASISAPMVREWVAGLATKKGPAAPRTKRDALRVLRGVLGYAVEDGRIPRNPAVGIKIAGTKGTPGQALSLAELRVFVAALKPPHHEVALVLALAGLRWSEIAALDERDVIRDDDGRLFLAIRRRHVLDEEGKRVTLPGTKGGRSVTRMVPVLPELVPIIERHQTGHPHAPLFPSPRGARLDSRHWRRDGGWKEACELVDRVGLRPHDLRHTAATAWLRMTGDLKAVQSLMGHSTASMTLDLYAHVLNDTLTRAADVMAKGLAEAAEIDGQGTREPGQNSEGS</sequence>
<dbReference type="InterPro" id="IPR002104">
    <property type="entry name" value="Integrase_catalytic"/>
</dbReference>
<dbReference type="PANTHER" id="PTHR30349">
    <property type="entry name" value="PHAGE INTEGRASE-RELATED"/>
    <property type="match status" value="1"/>
</dbReference>
<dbReference type="CDD" id="cd00796">
    <property type="entry name" value="INT_Rci_Hp1_C"/>
    <property type="match status" value="1"/>
</dbReference>
<dbReference type="SUPFAM" id="SSF56349">
    <property type="entry name" value="DNA breaking-rejoining enzymes"/>
    <property type="match status" value="1"/>
</dbReference>
<comment type="caution">
    <text evidence="7">The sequence shown here is derived from an EMBL/GenBank/DDBJ whole genome shotgun (WGS) entry which is preliminary data.</text>
</comment>
<reference evidence="7 8" key="1">
    <citation type="submission" date="2019-06" db="EMBL/GenBank/DDBJ databases">
        <title>Sequencing the genomes of 1000 actinobacteria strains.</title>
        <authorList>
            <person name="Klenk H.-P."/>
        </authorList>
    </citation>
    <scope>NUCLEOTIDE SEQUENCE [LARGE SCALE GENOMIC DNA]</scope>
    <source>
        <strain evidence="7 8">DSM 18082</strain>
    </source>
</reference>
<accession>A0A542ZA36</accession>
<evidence type="ECO:0000313" key="8">
    <source>
        <dbReference type="Proteomes" id="UP000319514"/>
    </source>
</evidence>
<dbReference type="InterPro" id="IPR011010">
    <property type="entry name" value="DNA_brk_join_enz"/>
</dbReference>
<dbReference type="Gene3D" id="1.10.443.10">
    <property type="entry name" value="Intergrase catalytic core"/>
    <property type="match status" value="1"/>
</dbReference>
<evidence type="ECO:0000256" key="2">
    <source>
        <dbReference type="ARBA" id="ARBA00023125"/>
    </source>
</evidence>
<dbReference type="GO" id="GO:0015074">
    <property type="term" value="P:DNA integration"/>
    <property type="evidence" value="ECO:0007669"/>
    <property type="project" value="InterPro"/>
</dbReference>
<organism evidence="7 8">
    <name type="scientific">Oryzihumus leptocrescens</name>
    <dbReference type="NCBI Taxonomy" id="297536"/>
    <lineage>
        <taxon>Bacteria</taxon>
        <taxon>Bacillati</taxon>
        <taxon>Actinomycetota</taxon>
        <taxon>Actinomycetes</taxon>
        <taxon>Micrococcales</taxon>
        <taxon>Intrasporangiaceae</taxon>
        <taxon>Oryzihumus</taxon>
    </lineage>
</organism>
<dbReference type="InterPro" id="IPR044068">
    <property type="entry name" value="CB"/>
</dbReference>
<evidence type="ECO:0000259" key="5">
    <source>
        <dbReference type="PROSITE" id="PS51898"/>
    </source>
</evidence>
<feature type="domain" description="Tyr recombinase" evidence="5">
    <location>
        <begin position="160"/>
        <end position="352"/>
    </location>
</feature>
<dbReference type="PANTHER" id="PTHR30349:SF64">
    <property type="entry name" value="PROPHAGE INTEGRASE INTD-RELATED"/>
    <property type="match status" value="1"/>
</dbReference>
<dbReference type="PROSITE" id="PS51898">
    <property type="entry name" value="TYR_RECOMBINASE"/>
    <property type="match status" value="1"/>
</dbReference>
<dbReference type="Gene3D" id="1.10.150.130">
    <property type="match status" value="1"/>
</dbReference>
<keyword evidence="3" id="KW-0233">DNA recombination</keyword>
<evidence type="ECO:0000259" key="6">
    <source>
        <dbReference type="PROSITE" id="PS51900"/>
    </source>
</evidence>
<dbReference type="AlphaFoldDB" id="A0A542ZA36"/>
<evidence type="ECO:0000256" key="1">
    <source>
        <dbReference type="ARBA" id="ARBA00008857"/>
    </source>
</evidence>
<dbReference type="GO" id="GO:0006310">
    <property type="term" value="P:DNA recombination"/>
    <property type="evidence" value="ECO:0007669"/>
    <property type="project" value="UniProtKB-KW"/>
</dbReference>
<proteinExistence type="inferred from homology"/>
<name>A0A542ZA36_9MICO</name>
<feature type="domain" description="Core-binding (CB)" evidence="6">
    <location>
        <begin position="57"/>
        <end position="139"/>
    </location>
</feature>
<evidence type="ECO:0000256" key="4">
    <source>
        <dbReference type="PROSITE-ProRule" id="PRU01248"/>
    </source>
</evidence>
<dbReference type="InterPro" id="IPR050090">
    <property type="entry name" value="Tyrosine_recombinase_XerCD"/>
</dbReference>
<dbReference type="PROSITE" id="PS51900">
    <property type="entry name" value="CB"/>
    <property type="match status" value="1"/>
</dbReference>
<dbReference type="Proteomes" id="UP000319514">
    <property type="component" value="Unassembled WGS sequence"/>
</dbReference>
<comment type="similarity">
    <text evidence="1">Belongs to the 'phage' integrase family.</text>
</comment>